<evidence type="ECO:0000256" key="4">
    <source>
        <dbReference type="ARBA" id="ARBA00023136"/>
    </source>
</evidence>
<evidence type="ECO:0000313" key="5">
    <source>
        <dbReference type="EMBL" id="CAB4014344.1"/>
    </source>
</evidence>
<dbReference type="Gene3D" id="1.20.120.540">
    <property type="entry name" value="Voltage-gated potassium channels"/>
    <property type="match status" value="1"/>
</dbReference>
<comment type="caution">
    <text evidence="5">The sequence shown here is derived from an EMBL/GenBank/DDBJ whole genome shotgun (WGS) entry which is preliminary data.</text>
</comment>
<dbReference type="InterPro" id="IPR050382">
    <property type="entry name" value="MFS_Na/Anion_cotransporter"/>
</dbReference>
<dbReference type="GO" id="GO:0022857">
    <property type="term" value="F:transmembrane transporter activity"/>
    <property type="evidence" value="ECO:0007669"/>
    <property type="project" value="InterPro"/>
</dbReference>
<dbReference type="GO" id="GO:0016020">
    <property type="term" value="C:membrane"/>
    <property type="evidence" value="ECO:0007669"/>
    <property type="project" value="UniProtKB-SubCell"/>
</dbReference>
<reference evidence="5" key="1">
    <citation type="submission" date="2020-04" db="EMBL/GenBank/DDBJ databases">
        <authorList>
            <person name="Alioto T."/>
            <person name="Alioto T."/>
            <person name="Gomez Garrido J."/>
        </authorList>
    </citation>
    <scope>NUCLEOTIDE SEQUENCE</scope>
    <source>
        <strain evidence="5">A484AB</strain>
    </source>
</reference>
<dbReference type="PANTHER" id="PTHR11662">
    <property type="entry name" value="SOLUTE CARRIER FAMILY 17"/>
    <property type="match status" value="1"/>
</dbReference>
<keyword evidence="2" id="KW-0812">Transmembrane</keyword>
<dbReference type="PANTHER" id="PTHR11662:SF399">
    <property type="entry name" value="FI19708P1-RELATED"/>
    <property type="match status" value="1"/>
</dbReference>
<organism evidence="5 6">
    <name type="scientific">Paramuricea clavata</name>
    <name type="common">Red gorgonian</name>
    <name type="synonym">Violescent sea-whip</name>
    <dbReference type="NCBI Taxonomy" id="317549"/>
    <lineage>
        <taxon>Eukaryota</taxon>
        <taxon>Metazoa</taxon>
        <taxon>Cnidaria</taxon>
        <taxon>Anthozoa</taxon>
        <taxon>Octocorallia</taxon>
        <taxon>Malacalcyonacea</taxon>
        <taxon>Plexauridae</taxon>
        <taxon>Paramuricea</taxon>
    </lineage>
</organism>
<dbReference type="SUPFAM" id="SSF103473">
    <property type="entry name" value="MFS general substrate transporter"/>
    <property type="match status" value="1"/>
</dbReference>
<evidence type="ECO:0000313" key="6">
    <source>
        <dbReference type="Proteomes" id="UP001152795"/>
    </source>
</evidence>
<dbReference type="InterPro" id="IPR011701">
    <property type="entry name" value="MFS"/>
</dbReference>
<keyword evidence="3" id="KW-1133">Transmembrane helix</keyword>
<dbReference type="GO" id="GO:0006820">
    <property type="term" value="P:monoatomic anion transport"/>
    <property type="evidence" value="ECO:0007669"/>
    <property type="project" value="TreeGrafter"/>
</dbReference>
<dbReference type="Pfam" id="PF07690">
    <property type="entry name" value="MFS_1"/>
    <property type="match status" value="1"/>
</dbReference>
<dbReference type="InterPro" id="IPR020846">
    <property type="entry name" value="MFS_dom"/>
</dbReference>
<feature type="non-terminal residue" evidence="5">
    <location>
        <position position="101"/>
    </location>
</feature>
<evidence type="ECO:0000256" key="3">
    <source>
        <dbReference type="ARBA" id="ARBA00022989"/>
    </source>
</evidence>
<evidence type="ECO:0000256" key="1">
    <source>
        <dbReference type="ARBA" id="ARBA00004141"/>
    </source>
</evidence>
<dbReference type="EMBL" id="CACRXK020008263">
    <property type="protein sequence ID" value="CAB4014344.1"/>
    <property type="molecule type" value="Genomic_DNA"/>
</dbReference>
<dbReference type="InterPro" id="IPR036259">
    <property type="entry name" value="MFS_trans_sf"/>
</dbReference>
<dbReference type="Proteomes" id="UP001152795">
    <property type="component" value="Unassembled WGS sequence"/>
</dbReference>
<protein>
    <submittedName>
        <fullName evidence="5">Sialin-like</fullName>
    </submittedName>
</protein>
<sequence>MSVAIVAMVNNVKTFGHGHETEDDAEFNWDPKLQGLILGSFFFGYITTQIPGGFLASKYGGKSLFGGGILLASILTMLTPVATRRSVYLLIALRILEGVAQ</sequence>
<keyword evidence="6" id="KW-1185">Reference proteome</keyword>
<gene>
    <name evidence="5" type="ORF">PACLA_8A088910</name>
</gene>
<comment type="subcellular location">
    <subcellularLocation>
        <location evidence="1">Membrane</location>
        <topology evidence="1">Multi-pass membrane protein</topology>
    </subcellularLocation>
</comment>
<dbReference type="InterPro" id="IPR027378">
    <property type="entry name" value="Nucleotide_channel_N"/>
</dbReference>
<proteinExistence type="predicted"/>
<dbReference type="OrthoDB" id="2985014at2759"/>
<dbReference type="PROSITE" id="PS50850">
    <property type="entry name" value="MFS"/>
    <property type="match status" value="1"/>
</dbReference>
<accession>A0A6S7I725</accession>
<name>A0A6S7I725_PARCT</name>
<keyword evidence="4" id="KW-0472">Membrane</keyword>
<dbReference type="AlphaFoldDB" id="A0A6S7I725"/>
<evidence type="ECO:0000256" key="2">
    <source>
        <dbReference type="ARBA" id="ARBA00022692"/>
    </source>
</evidence>